<evidence type="ECO:0000256" key="4">
    <source>
        <dbReference type="ARBA" id="ARBA00023159"/>
    </source>
</evidence>
<feature type="domain" description="PRD" evidence="8">
    <location>
        <begin position="280"/>
        <end position="387"/>
    </location>
</feature>
<keyword evidence="1" id="KW-0808">Transferase</keyword>
<dbReference type="OrthoDB" id="9813552at2"/>
<dbReference type="InterPro" id="IPR013011">
    <property type="entry name" value="PTS_EIIB_2"/>
</dbReference>
<dbReference type="InterPro" id="IPR036388">
    <property type="entry name" value="WH-like_DNA-bd_sf"/>
</dbReference>
<dbReference type="Pfam" id="PF00874">
    <property type="entry name" value="PRD"/>
    <property type="match status" value="1"/>
</dbReference>
<dbReference type="Gene3D" id="3.40.930.10">
    <property type="entry name" value="Mannitol-specific EII, Chain A"/>
    <property type="match status" value="1"/>
</dbReference>
<dbReference type="InterPro" id="IPR007737">
    <property type="entry name" value="Mga_HTH"/>
</dbReference>
<name>A0A1M4ZJ13_9FIRM</name>
<sequence>MLDYKDYYMLNLLSHTYQTLSVDDLSKLIGVSRRSIYYSLNKINEYLTANDLPAIENLRDEGVILPEETKDFFKNDIQDALDGVYVYTQKERIAIEIMLILTKTRFLSISDFEELFMVSRNTIISDVKELRKMIATFNLTLEYEQGLGYFINGTQIRIRSVLLYTYSSYNYLFKINRFDVYDDQEVKKILCLLNRVEEKNSVSYVAATKEILAKLLATIKKHNFEKMTFNKSDIKTLEESSEFQGVNHYFKSIFPIEEQRYITLQLMGLRVNTHHDFESSDDEYIDEIVNFIIKRFKELTLIDIKEEKILYEGLYFHMKSALIRYKYGIIYDNELKEDLKEEYQAIYRISEIICKELEEIVGNPVNEDDIAYMAMHFGGHLKREKNELSFPKILLVCLNGIATSKLLRKEVEHLLENIEIIDAVRLDEIKDYADDVDYIITTVPIDIKDYAQKTLMVSPILTALDRDRLFKIFNKNQRGFNLETMKQTVYKKIEKEFDEDIARKIIAIVDKELNKHVDSLNISKRKVQPMLNELITEDKIIIKDKVDNYQEAIYESAKPLLEGGYIEDRYLKKVIQNIKDLGPYIVIAPNVAISHARPEDGVIELGMSILILDEAVSFSNEKERNAKLIVTLAAPDDESHLKALGQLSELLMNSMDDMLASKSKEDVLNLIKRYSK</sequence>
<dbReference type="InterPro" id="IPR050661">
    <property type="entry name" value="BglG_antiterminators"/>
</dbReference>
<proteinExistence type="predicted"/>
<evidence type="ECO:0000256" key="5">
    <source>
        <dbReference type="ARBA" id="ARBA00023163"/>
    </source>
</evidence>
<dbReference type="InterPro" id="IPR003501">
    <property type="entry name" value="PTS_EIIB_2/3"/>
</dbReference>
<organism evidence="9 10">
    <name type="scientific">Alkalibacter saccharofermentans DSM 14828</name>
    <dbReference type="NCBI Taxonomy" id="1120975"/>
    <lineage>
        <taxon>Bacteria</taxon>
        <taxon>Bacillati</taxon>
        <taxon>Bacillota</taxon>
        <taxon>Clostridia</taxon>
        <taxon>Eubacteriales</taxon>
        <taxon>Eubacteriaceae</taxon>
        <taxon>Alkalibacter</taxon>
    </lineage>
</organism>
<dbReference type="GO" id="GO:0009401">
    <property type="term" value="P:phosphoenolpyruvate-dependent sugar phosphotransferase system"/>
    <property type="evidence" value="ECO:0007669"/>
    <property type="project" value="InterPro"/>
</dbReference>
<dbReference type="PROSITE" id="PS51372">
    <property type="entry name" value="PRD_2"/>
    <property type="match status" value="1"/>
</dbReference>
<evidence type="ECO:0000313" key="9">
    <source>
        <dbReference type="EMBL" id="SHF18024.1"/>
    </source>
</evidence>
<keyword evidence="5" id="KW-0804">Transcription</keyword>
<dbReference type="Proteomes" id="UP000184251">
    <property type="component" value="Unassembled WGS sequence"/>
</dbReference>
<dbReference type="PANTHER" id="PTHR30185:SF9">
    <property type="entry name" value="MANNITOL-SPECIFIC PHOSPHOTRANSFERASE ENZYME IIA COMPONENT"/>
    <property type="match status" value="1"/>
</dbReference>
<gene>
    <name evidence="9" type="ORF">SAMN02746064_02068</name>
</gene>
<dbReference type="SUPFAM" id="SSF63520">
    <property type="entry name" value="PTS-regulatory domain, PRD"/>
    <property type="match status" value="1"/>
</dbReference>
<dbReference type="GO" id="GO:0006355">
    <property type="term" value="P:regulation of DNA-templated transcription"/>
    <property type="evidence" value="ECO:0007669"/>
    <property type="project" value="InterPro"/>
</dbReference>
<accession>A0A1M4ZJ13</accession>
<dbReference type="Pfam" id="PF00359">
    <property type="entry name" value="PTS_EIIA_2"/>
    <property type="match status" value="1"/>
</dbReference>
<dbReference type="InterPro" id="IPR036095">
    <property type="entry name" value="PTS_EIIB-like_sf"/>
</dbReference>
<dbReference type="GO" id="GO:0008982">
    <property type="term" value="F:protein-N(PI)-phosphohistidine-sugar phosphotransferase activity"/>
    <property type="evidence" value="ECO:0007669"/>
    <property type="project" value="InterPro"/>
</dbReference>
<dbReference type="Gene3D" id="1.10.10.10">
    <property type="entry name" value="Winged helix-like DNA-binding domain superfamily/Winged helix DNA-binding domain"/>
    <property type="match status" value="1"/>
</dbReference>
<evidence type="ECO:0000256" key="1">
    <source>
        <dbReference type="ARBA" id="ARBA00022679"/>
    </source>
</evidence>
<dbReference type="STRING" id="1120975.SAMN02746064_02068"/>
<dbReference type="SUPFAM" id="SSF55804">
    <property type="entry name" value="Phoshotransferase/anion transport protein"/>
    <property type="match status" value="1"/>
</dbReference>
<feature type="domain" description="PTS EIIB type-2" evidence="7">
    <location>
        <begin position="391"/>
        <end position="481"/>
    </location>
</feature>
<dbReference type="InterPro" id="IPR002178">
    <property type="entry name" value="PTS_EIIA_type-2_dom"/>
</dbReference>
<dbReference type="AlphaFoldDB" id="A0A1M4ZJ13"/>
<keyword evidence="3" id="KW-0805">Transcription regulation</keyword>
<dbReference type="EMBL" id="FQTU01000017">
    <property type="protein sequence ID" value="SHF18024.1"/>
    <property type="molecule type" value="Genomic_DNA"/>
</dbReference>
<keyword evidence="4" id="KW-0010">Activator</keyword>
<dbReference type="SUPFAM" id="SSF52794">
    <property type="entry name" value="PTS system IIB component-like"/>
    <property type="match status" value="1"/>
</dbReference>
<dbReference type="Pfam" id="PF05043">
    <property type="entry name" value="Mga"/>
    <property type="match status" value="1"/>
</dbReference>
<dbReference type="InterPro" id="IPR036634">
    <property type="entry name" value="PRD_sf"/>
</dbReference>
<evidence type="ECO:0000259" key="7">
    <source>
        <dbReference type="PROSITE" id="PS51099"/>
    </source>
</evidence>
<dbReference type="CDD" id="cd00211">
    <property type="entry name" value="PTS_IIA_fru"/>
    <property type="match status" value="1"/>
</dbReference>
<dbReference type="RefSeq" id="WP_073271750.1">
    <property type="nucleotide sequence ID" value="NZ_FQTU01000017.1"/>
</dbReference>
<dbReference type="PROSITE" id="PS51094">
    <property type="entry name" value="PTS_EIIA_TYPE_2"/>
    <property type="match status" value="1"/>
</dbReference>
<dbReference type="Pfam" id="PF02302">
    <property type="entry name" value="PTS_IIB"/>
    <property type="match status" value="1"/>
</dbReference>
<dbReference type="PROSITE" id="PS51099">
    <property type="entry name" value="PTS_EIIB_TYPE_2"/>
    <property type="match status" value="1"/>
</dbReference>
<evidence type="ECO:0000259" key="8">
    <source>
        <dbReference type="PROSITE" id="PS51372"/>
    </source>
</evidence>
<keyword evidence="10" id="KW-1185">Reference proteome</keyword>
<protein>
    <submittedName>
        <fullName evidence="9">Transcriptional antiterminator</fullName>
    </submittedName>
</protein>
<keyword evidence="2" id="KW-0677">Repeat</keyword>
<feature type="domain" description="PTS EIIA type-2" evidence="6">
    <location>
        <begin position="533"/>
        <end position="676"/>
    </location>
</feature>
<dbReference type="CDD" id="cd05568">
    <property type="entry name" value="PTS_IIB_bgl_like"/>
    <property type="match status" value="1"/>
</dbReference>
<evidence type="ECO:0000313" key="10">
    <source>
        <dbReference type="Proteomes" id="UP000184251"/>
    </source>
</evidence>
<reference evidence="9 10" key="1">
    <citation type="submission" date="2016-11" db="EMBL/GenBank/DDBJ databases">
        <authorList>
            <person name="Jaros S."/>
            <person name="Januszkiewicz K."/>
            <person name="Wedrychowicz H."/>
        </authorList>
    </citation>
    <scope>NUCLEOTIDE SEQUENCE [LARGE SCALE GENOMIC DNA]</scope>
    <source>
        <strain evidence="9 10">DSM 14828</strain>
    </source>
</reference>
<dbReference type="InterPro" id="IPR016152">
    <property type="entry name" value="PTrfase/Anion_transptr"/>
</dbReference>
<evidence type="ECO:0000256" key="2">
    <source>
        <dbReference type="ARBA" id="ARBA00022737"/>
    </source>
</evidence>
<evidence type="ECO:0000259" key="6">
    <source>
        <dbReference type="PROSITE" id="PS51094"/>
    </source>
</evidence>
<dbReference type="PANTHER" id="PTHR30185">
    <property type="entry name" value="CRYPTIC BETA-GLUCOSIDE BGL OPERON ANTITERMINATOR"/>
    <property type="match status" value="1"/>
</dbReference>
<dbReference type="InterPro" id="IPR011608">
    <property type="entry name" value="PRD"/>
</dbReference>
<dbReference type="Gene3D" id="3.40.50.2300">
    <property type="match status" value="1"/>
</dbReference>
<evidence type="ECO:0000256" key="3">
    <source>
        <dbReference type="ARBA" id="ARBA00023015"/>
    </source>
</evidence>
<dbReference type="Gene3D" id="1.10.1790.10">
    <property type="entry name" value="PRD domain"/>
    <property type="match status" value="1"/>
</dbReference>